<keyword evidence="4" id="KW-1185">Reference proteome</keyword>
<evidence type="ECO:0000313" key="3">
    <source>
        <dbReference type="EMBL" id="KAL2040680.1"/>
    </source>
</evidence>
<proteinExistence type="predicted"/>
<comment type="caution">
    <text evidence="3">The sequence shown here is derived from an EMBL/GenBank/DDBJ whole genome shotgun (WGS) entry which is preliminary data.</text>
</comment>
<evidence type="ECO:0000313" key="4">
    <source>
        <dbReference type="Proteomes" id="UP001590950"/>
    </source>
</evidence>
<keyword evidence="1" id="KW-0175">Coiled coil</keyword>
<accession>A0ABR4A6J8</accession>
<evidence type="ECO:0000256" key="1">
    <source>
        <dbReference type="SAM" id="Coils"/>
    </source>
</evidence>
<gene>
    <name evidence="3" type="ORF">N7G274_006659</name>
</gene>
<dbReference type="EMBL" id="JBEFKJ010000020">
    <property type="protein sequence ID" value="KAL2040680.1"/>
    <property type="molecule type" value="Genomic_DNA"/>
</dbReference>
<reference evidence="3 4" key="1">
    <citation type="submission" date="2024-09" db="EMBL/GenBank/DDBJ databases">
        <title>Rethinking Asexuality: The Enigmatic Case of Functional Sexual Genes in Lepraria (Stereocaulaceae).</title>
        <authorList>
            <person name="Doellman M."/>
            <person name="Sun Y."/>
            <person name="Barcenas-Pena A."/>
            <person name="Lumbsch H.T."/>
            <person name="Grewe F."/>
        </authorList>
    </citation>
    <scope>NUCLEOTIDE SEQUENCE [LARGE SCALE GENOMIC DNA]</scope>
    <source>
        <strain evidence="3 4">Mercado 3170</strain>
    </source>
</reference>
<feature type="compositionally biased region" description="Low complexity" evidence="2">
    <location>
        <begin position="382"/>
        <end position="392"/>
    </location>
</feature>
<protein>
    <submittedName>
        <fullName evidence="3">Uncharacterized protein</fullName>
    </submittedName>
</protein>
<name>A0ABR4A6J8_9LECA</name>
<feature type="region of interest" description="Disordered" evidence="2">
    <location>
        <begin position="379"/>
        <end position="421"/>
    </location>
</feature>
<evidence type="ECO:0000256" key="2">
    <source>
        <dbReference type="SAM" id="MobiDB-lite"/>
    </source>
</evidence>
<organism evidence="3 4">
    <name type="scientific">Stereocaulon virgatum</name>
    <dbReference type="NCBI Taxonomy" id="373712"/>
    <lineage>
        <taxon>Eukaryota</taxon>
        <taxon>Fungi</taxon>
        <taxon>Dikarya</taxon>
        <taxon>Ascomycota</taxon>
        <taxon>Pezizomycotina</taxon>
        <taxon>Lecanoromycetes</taxon>
        <taxon>OSLEUM clade</taxon>
        <taxon>Lecanoromycetidae</taxon>
        <taxon>Lecanorales</taxon>
        <taxon>Lecanorineae</taxon>
        <taxon>Stereocaulaceae</taxon>
        <taxon>Stereocaulon</taxon>
    </lineage>
</organism>
<feature type="coiled-coil region" evidence="1">
    <location>
        <begin position="10"/>
        <end position="37"/>
    </location>
</feature>
<sequence>MKDVKPEDLLAKAEEQISRLTEETERLIEERDEQTADLEQCKSALFALYPQTQISDDTIQRDLEGIHQSIDSFAYDAMIHVDDDEALYYFCVKQQQRYKRLKGRHRKRLGNFILNADIRAWGPYECSNFYILSVILQWILDEYVFKEEYPHGMTTAQKRTLVEVEDGMRYPSQGKGQPSIDRWRSEALTALTARREYELSLADASKDILTKAMHTLSPWLLDTGTSSKLEGRFQRNILDPAIRFHRNIMTSSNKYTMDPLMVSGEFSPEEMLKKWSLKDADEWKQVKKETEVGRALHCLHPPLLRHPTNGGSPIVIVKPVVVVTHSRRERVSKPHSRANTLLGGKTAPSAAIPLAAGRHQSIHALDEDGSRRLELVESPYHSTSSDTGTTSSNRPYPVSGGRQVVTSAETGPGHPSSLRTPQLSYPAEVSLAELYPSQGSRNVHESETPRRDQYSEWLREDHHGQLPLRNQLNQEGQVGLLAAQQVDPRPYRRGSRDTTGERVTQRRLINNNQNHINTASNSLPNSLANDNRSNLLSGISNLIRRPKQ</sequence>
<dbReference type="Proteomes" id="UP001590950">
    <property type="component" value="Unassembled WGS sequence"/>
</dbReference>